<feature type="region of interest" description="Disordered" evidence="1">
    <location>
        <begin position="309"/>
        <end position="335"/>
    </location>
</feature>
<name>A0AAN8Z5X8_9MAGN</name>
<proteinExistence type="predicted"/>
<dbReference type="Pfam" id="PF00855">
    <property type="entry name" value="PWWP"/>
    <property type="match status" value="1"/>
</dbReference>
<gene>
    <name evidence="3" type="ORF">RJ641_007866</name>
</gene>
<dbReference type="AlphaFoldDB" id="A0AAN8Z5X8"/>
<dbReference type="Proteomes" id="UP001370490">
    <property type="component" value="Unassembled WGS sequence"/>
</dbReference>
<feature type="region of interest" description="Disordered" evidence="1">
    <location>
        <begin position="727"/>
        <end position="761"/>
    </location>
</feature>
<accession>A0AAN8Z5X8</accession>
<dbReference type="SUPFAM" id="SSF63748">
    <property type="entry name" value="Tudor/PWWP/MBT"/>
    <property type="match status" value="1"/>
</dbReference>
<feature type="compositionally biased region" description="Low complexity" evidence="1">
    <location>
        <begin position="369"/>
        <end position="384"/>
    </location>
</feature>
<evidence type="ECO:0000313" key="3">
    <source>
        <dbReference type="EMBL" id="KAK6926147.1"/>
    </source>
</evidence>
<dbReference type="PROSITE" id="PS50812">
    <property type="entry name" value="PWWP"/>
    <property type="match status" value="1"/>
</dbReference>
<dbReference type="EMBL" id="JBAMMX010000015">
    <property type="protein sequence ID" value="KAK6926147.1"/>
    <property type="molecule type" value="Genomic_DNA"/>
</dbReference>
<feature type="domain" description="PWWP" evidence="2">
    <location>
        <begin position="21"/>
        <end position="81"/>
    </location>
</feature>
<reference evidence="3 4" key="1">
    <citation type="submission" date="2023-12" db="EMBL/GenBank/DDBJ databases">
        <title>A high-quality genome assembly for Dillenia turbinata (Dilleniales).</title>
        <authorList>
            <person name="Chanderbali A."/>
        </authorList>
    </citation>
    <scope>NUCLEOTIDE SEQUENCE [LARGE SCALE GENOMIC DNA]</scope>
    <source>
        <strain evidence="3">LSX21</strain>
        <tissue evidence="3">Leaf</tissue>
    </source>
</reference>
<dbReference type="InterPro" id="IPR044679">
    <property type="entry name" value="PWWP2-like"/>
</dbReference>
<dbReference type="Gene3D" id="2.30.30.140">
    <property type="match status" value="1"/>
</dbReference>
<feature type="region of interest" description="Disordered" evidence="1">
    <location>
        <begin position="360"/>
        <end position="399"/>
    </location>
</feature>
<keyword evidence="4" id="KW-1185">Reference proteome</keyword>
<dbReference type="PANTHER" id="PTHR33697">
    <property type="entry name" value="T17B22.17 PROTEIN-RELATED"/>
    <property type="match status" value="1"/>
</dbReference>
<organism evidence="3 4">
    <name type="scientific">Dillenia turbinata</name>
    <dbReference type="NCBI Taxonomy" id="194707"/>
    <lineage>
        <taxon>Eukaryota</taxon>
        <taxon>Viridiplantae</taxon>
        <taxon>Streptophyta</taxon>
        <taxon>Embryophyta</taxon>
        <taxon>Tracheophyta</taxon>
        <taxon>Spermatophyta</taxon>
        <taxon>Magnoliopsida</taxon>
        <taxon>eudicotyledons</taxon>
        <taxon>Gunneridae</taxon>
        <taxon>Pentapetalae</taxon>
        <taxon>Dilleniales</taxon>
        <taxon>Dilleniaceae</taxon>
        <taxon>Dillenia</taxon>
    </lineage>
</organism>
<sequence length="836" mass="92202">MGSSGSSKGTGGGGGGVDNTVGSIVWVRRRNGSWWPGKILGPDELSASHLMSPRSGTPVKLLGREDANWYNLEKSRRVKAFRCGEFDDCIERAESSQGMPIKKREKYARREDAIIHALELEKKLLRKRQEELGVSPDCTSGKLSDAVDKELVASPENSGCSSGKHGSLEEPIQHSEDMFSSPEHESKVKSRYISKTKEEKLQNWEDDNSEVIPRMRGLQDLGLRTAPSKRKASPLAASNGARKLAVDNNAYAFASGGIGLRSTTDANNKSLLDKRKRLNEGLTEESLVKRRDKHRPLVQVLESSAKLPVLPSIKPSNGAVTDGTPGGDHGKSRMVFSQAGSSDCFDKGIRASQTDLLRSQFEDSACRPSQDSFSEDTSSGSTESTESDLSETHYLEPDVDEKINEYSDAAAPSDELKAYGRSQVQGECGSFGNDGPDESALSGYVSQGHLDDPGSSSVGVSKWQLKGKRNIRLMKRPSDAIDGKGSNGSGRGLHFQEKLSSFRQRTLGRSLGFYGNNDELDNSHDDDTDLIENDFRAQMVGFHNDRYLKSRDSSRGRNTRSHITDWESLAWDDQPAFKGYWEGHRESLDAVSVGDHHPGARMKSMLFDVDLKVHASYQGEHVPIVSLMSRLNGQAVIGHPISVEVLEDGSTTSFLPRNDDFGDIPDQDGHTPFAPVWRTARRTSNFRIPRPHLSTLDGDETIEHHQYLGQDRKPQFKKLTSRSVIQKGRLPKKGLHVSRPLTDRKANRKPPKKVSLSSNQKTRTLSSIAVDHKLGYKSNIGGQSYYMDGLIKSEESGPTTVACIPVKLVFSRLHEAVGRPPSRPIHTDLDWPSSKF</sequence>
<protein>
    <submittedName>
        <fullName evidence="3">PWWP domain</fullName>
    </submittedName>
</protein>
<evidence type="ECO:0000259" key="2">
    <source>
        <dbReference type="PROSITE" id="PS50812"/>
    </source>
</evidence>
<feature type="compositionally biased region" description="Basic and acidic residues" evidence="1">
    <location>
        <begin position="390"/>
        <end position="399"/>
    </location>
</feature>
<dbReference type="PANTHER" id="PTHR33697:SF2">
    <property type="entry name" value="T17B22.17 PROTEIN"/>
    <property type="match status" value="1"/>
</dbReference>
<evidence type="ECO:0000256" key="1">
    <source>
        <dbReference type="SAM" id="MobiDB-lite"/>
    </source>
</evidence>
<evidence type="ECO:0000313" key="4">
    <source>
        <dbReference type="Proteomes" id="UP001370490"/>
    </source>
</evidence>
<dbReference type="CDD" id="cd05162">
    <property type="entry name" value="PWWP"/>
    <property type="match status" value="1"/>
</dbReference>
<dbReference type="InterPro" id="IPR000313">
    <property type="entry name" value="PWWP_dom"/>
</dbReference>
<comment type="caution">
    <text evidence="3">The sequence shown here is derived from an EMBL/GenBank/DDBJ whole genome shotgun (WGS) entry which is preliminary data.</text>
</comment>